<feature type="compositionally biased region" description="Basic and acidic residues" evidence="1">
    <location>
        <begin position="375"/>
        <end position="390"/>
    </location>
</feature>
<accession>W4K3H1</accession>
<dbReference type="HOGENOM" id="CLU_495275_0_0_1"/>
<reference evidence="2 3" key="1">
    <citation type="journal article" date="2012" name="New Phytol.">
        <title>Insight into trade-off between wood decay and parasitism from the genome of a fungal forest pathogen.</title>
        <authorList>
            <person name="Olson A."/>
            <person name="Aerts A."/>
            <person name="Asiegbu F."/>
            <person name="Belbahri L."/>
            <person name="Bouzid O."/>
            <person name="Broberg A."/>
            <person name="Canback B."/>
            <person name="Coutinho P.M."/>
            <person name="Cullen D."/>
            <person name="Dalman K."/>
            <person name="Deflorio G."/>
            <person name="van Diepen L.T."/>
            <person name="Dunand C."/>
            <person name="Duplessis S."/>
            <person name="Durling M."/>
            <person name="Gonthier P."/>
            <person name="Grimwood J."/>
            <person name="Fossdal C.G."/>
            <person name="Hansson D."/>
            <person name="Henrissat B."/>
            <person name="Hietala A."/>
            <person name="Himmelstrand K."/>
            <person name="Hoffmeister D."/>
            <person name="Hogberg N."/>
            <person name="James T.Y."/>
            <person name="Karlsson M."/>
            <person name="Kohler A."/>
            <person name="Kues U."/>
            <person name="Lee Y.H."/>
            <person name="Lin Y.C."/>
            <person name="Lind M."/>
            <person name="Lindquist E."/>
            <person name="Lombard V."/>
            <person name="Lucas S."/>
            <person name="Lunden K."/>
            <person name="Morin E."/>
            <person name="Murat C."/>
            <person name="Park J."/>
            <person name="Raffaello T."/>
            <person name="Rouze P."/>
            <person name="Salamov A."/>
            <person name="Schmutz J."/>
            <person name="Solheim H."/>
            <person name="Stahlberg J."/>
            <person name="Velez H."/>
            <person name="de Vries R.P."/>
            <person name="Wiebenga A."/>
            <person name="Woodward S."/>
            <person name="Yakovlev I."/>
            <person name="Garbelotto M."/>
            <person name="Martin F."/>
            <person name="Grigoriev I.V."/>
            <person name="Stenlid J."/>
        </authorList>
    </citation>
    <scope>NUCLEOTIDE SEQUENCE [LARGE SCALE GENOMIC DNA]</scope>
    <source>
        <strain evidence="2 3">TC 32-1</strain>
    </source>
</reference>
<feature type="compositionally biased region" description="Basic and acidic residues" evidence="1">
    <location>
        <begin position="1"/>
        <end position="17"/>
    </location>
</feature>
<dbReference type="RefSeq" id="XP_009548418.1">
    <property type="nucleotide sequence ID" value="XM_009550123.1"/>
</dbReference>
<evidence type="ECO:0000313" key="3">
    <source>
        <dbReference type="Proteomes" id="UP000030671"/>
    </source>
</evidence>
<feature type="region of interest" description="Disordered" evidence="1">
    <location>
        <begin position="1"/>
        <end position="72"/>
    </location>
</feature>
<dbReference type="Proteomes" id="UP000030671">
    <property type="component" value="Unassembled WGS sequence"/>
</dbReference>
<dbReference type="KEGG" id="hir:HETIRDRAFT_103543"/>
<dbReference type="EMBL" id="KI925460">
    <property type="protein sequence ID" value="ETW79880.1"/>
    <property type="molecule type" value="Genomic_DNA"/>
</dbReference>
<sequence length="550" mass="60361">MSNRSEEAEKRSGRMDGRAAAGGGREDRQPIVAFPHQNGFGLAEQPAGTERSWKGGTARPRRHGRNWTRAKGADACGEDEMVRVDERRKLPVNRWARTQIEGYSRPAPIIVILRWCDARVTAVDNEVPFTDVAQLAGRSRWRGRGGSRCRRRVIDEAHGHALALNTGRSSKLQAQTRGFRSCATRPTPPQPISGLARVALGAGSETWRSPSDPQVRLDVVFAMTISSASPLIARQKAHTDCDSPRGLAPPQGFAKEPAGQQIEPSSQSRIEISSKWDFVPDRAPAAVGEDTHPCARPACPAVVFERPTLKVKSDLGPTQRDVSSKDIVFDAFCTVWAQGRHGRVGHVIVATRFHTLDIRGALQTPSAARSFEPMESERTDAKRAQREGEKTGIPRAMMMITPSRVSFIKQRALRLAAKPGARDGCRERVLESEGILTLHSAPEQRHSQVDQDAGGRARRHPTPICRCARDSRRREVSAGFACSAARLLGLAFSEPSWVLPRLRVSEPAHQLPAQRERVGFFIFCGPSSCLGGHQAAWQTSFSPMAIPINL</sequence>
<organism evidence="2 3">
    <name type="scientific">Heterobasidion irregulare (strain TC 32-1)</name>
    <dbReference type="NCBI Taxonomy" id="747525"/>
    <lineage>
        <taxon>Eukaryota</taxon>
        <taxon>Fungi</taxon>
        <taxon>Dikarya</taxon>
        <taxon>Basidiomycota</taxon>
        <taxon>Agaricomycotina</taxon>
        <taxon>Agaricomycetes</taxon>
        <taxon>Russulales</taxon>
        <taxon>Bondarzewiaceae</taxon>
        <taxon>Heterobasidion</taxon>
        <taxon>Heterobasidion annosum species complex</taxon>
    </lineage>
</organism>
<protein>
    <submittedName>
        <fullName evidence="2">Uncharacterized protein</fullName>
    </submittedName>
</protein>
<proteinExistence type="predicted"/>
<name>W4K3H1_HETIT</name>
<dbReference type="AlphaFoldDB" id="W4K3H1"/>
<feature type="region of interest" description="Disordered" evidence="1">
    <location>
        <begin position="366"/>
        <end position="390"/>
    </location>
</feature>
<dbReference type="GeneID" id="20665915"/>
<dbReference type="InParanoid" id="W4K3H1"/>
<feature type="compositionally biased region" description="Basic residues" evidence="1">
    <location>
        <begin position="59"/>
        <end position="68"/>
    </location>
</feature>
<evidence type="ECO:0000256" key="1">
    <source>
        <dbReference type="SAM" id="MobiDB-lite"/>
    </source>
</evidence>
<keyword evidence="3" id="KW-1185">Reference proteome</keyword>
<evidence type="ECO:0000313" key="2">
    <source>
        <dbReference type="EMBL" id="ETW79880.1"/>
    </source>
</evidence>
<gene>
    <name evidence="2" type="ORF">HETIRDRAFT_103543</name>
</gene>